<dbReference type="Gene3D" id="3.40.50.150">
    <property type="entry name" value="Vaccinia Virus protein VP39"/>
    <property type="match status" value="1"/>
</dbReference>
<dbReference type="AlphaFoldDB" id="A0A395V8B8"/>
<dbReference type="EMBL" id="QRVL01000003">
    <property type="protein sequence ID" value="RGS41373.1"/>
    <property type="molecule type" value="Genomic_DNA"/>
</dbReference>
<dbReference type="Proteomes" id="UP000266172">
    <property type="component" value="Unassembled WGS sequence"/>
</dbReference>
<sequence>MENAQILTELYEVIKQNTPDQYARIIRERASYSFLYHLSEIRQNLIGWLPIDATKRVLECNPECGALTGKLLSMAKEVVCLITDDRQEQILSARFATDSRDGRLIFTREIPTETQSFDVILIAGSFYRWQNQLTDLRNLLCRDGYLYLADANRIGLKYLAGCQEEYVGGYFTGINGYSNIDCVENSGRSYTRSEYQRLLTQAGFDDLKWYYPYPDHKFPSVIYSDDWLPAAGELAEGRSNYDRDRVACFDERVMADTLLAEGVYGTFANSFLIVAGQEG</sequence>
<protein>
    <recommendedName>
        <fullName evidence="3">Class I SAM-dependent methyltransferase</fullName>
    </recommendedName>
</protein>
<evidence type="ECO:0000313" key="2">
    <source>
        <dbReference type="Proteomes" id="UP000266172"/>
    </source>
</evidence>
<gene>
    <name evidence="1" type="ORF">DWX93_06920</name>
</gene>
<dbReference type="OMA" id="WSSHEEN"/>
<accession>A0A395V8B8</accession>
<evidence type="ECO:0000313" key="1">
    <source>
        <dbReference type="EMBL" id="RGS41373.1"/>
    </source>
</evidence>
<comment type="caution">
    <text evidence="1">The sequence shown here is derived from an EMBL/GenBank/DDBJ whole genome shotgun (WGS) entry which is preliminary data.</text>
</comment>
<reference evidence="1 2" key="1">
    <citation type="submission" date="2018-08" db="EMBL/GenBank/DDBJ databases">
        <title>A genome reference for cultivated species of the human gut microbiota.</title>
        <authorList>
            <person name="Zou Y."/>
            <person name="Xue W."/>
            <person name="Luo G."/>
        </authorList>
    </citation>
    <scope>NUCLEOTIDE SEQUENCE [LARGE SCALE GENOMIC DNA]</scope>
    <source>
        <strain evidence="1 2">AF22-12AC</strain>
    </source>
</reference>
<dbReference type="InterPro" id="IPR029063">
    <property type="entry name" value="SAM-dependent_MTases_sf"/>
</dbReference>
<organism evidence="1 2">
    <name type="scientific">Roseburia hominis</name>
    <dbReference type="NCBI Taxonomy" id="301301"/>
    <lineage>
        <taxon>Bacteria</taxon>
        <taxon>Bacillati</taxon>
        <taxon>Bacillota</taxon>
        <taxon>Clostridia</taxon>
        <taxon>Lachnospirales</taxon>
        <taxon>Lachnospiraceae</taxon>
        <taxon>Roseburia</taxon>
    </lineage>
</organism>
<dbReference type="SUPFAM" id="SSF53335">
    <property type="entry name" value="S-adenosyl-L-methionine-dependent methyltransferases"/>
    <property type="match status" value="1"/>
</dbReference>
<evidence type="ECO:0008006" key="3">
    <source>
        <dbReference type="Google" id="ProtNLM"/>
    </source>
</evidence>
<dbReference type="RefSeq" id="WP_014080589.1">
    <property type="nucleotide sequence ID" value="NZ_DBFVHP010000024.1"/>
</dbReference>
<name>A0A395V8B8_9FIRM</name>
<dbReference type="GeneID" id="93725106"/>
<proteinExistence type="predicted"/>